<dbReference type="Pfam" id="PF05175">
    <property type="entry name" value="MTS"/>
    <property type="match status" value="1"/>
</dbReference>
<evidence type="ECO:0000256" key="4">
    <source>
        <dbReference type="ARBA" id="ARBA00022679"/>
    </source>
</evidence>
<evidence type="ECO:0000256" key="3">
    <source>
        <dbReference type="ARBA" id="ARBA00022603"/>
    </source>
</evidence>
<dbReference type="PANTHER" id="PTHR47816:SF4">
    <property type="entry name" value="RIBOSOMAL RNA SMALL SUBUNIT METHYLTRANSFERASE C"/>
    <property type="match status" value="1"/>
</dbReference>
<dbReference type="InterPro" id="IPR029063">
    <property type="entry name" value="SAM-dependent_MTases_sf"/>
</dbReference>
<sequence length="353" mass="37154">MADVDADLAALGWALRTLPLPAGPALWIGARPGLDVPGGFRIVALQDFAPWCAALTRAGLACRSATEGDGVHVPAPGEAQSLVLLSPARQREAARAEAARALAALADDGLLLASIANDAGAKAFESDLRRLCPVLEVHSKHKCRLLLARASDREFAQIAAWRDLDAARPLQTEGFVAMPLLGAPGLFAVNRIDAGSALLIEHLPTTLAGAVADLGSGLGVLSAAALERCPGLTSVDLFEANARAVALSRHNLRDARVPVHVHGCDVTLGVAGQYDAILCNPPFHEGARGLPAIGQAFLRAAADALKPKGEAWIVANAHLPYEAVLTERFDRVDRVAEARGFKLLRTCDPRPRR</sequence>
<keyword evidence="8" id="KW-1185">Reference proteome</keyword>
<accession>A0A1G6ZZN2</accession>
<dbReference type="RefSeq" id="WP_091245612.1">
    <property type="nucleotide sequence ID" value="NZ_FNAG01000017.1"/>
</dbReference>
<dbReference type="GO" id="GO:0003676">
    <property type="term" value="F:nucleic acid binding"/>
    <property type="evidence" value="ECO:0007669"/>
    <property type="project" value="InterPro"/>
</dbReference>
<dbReference type="OrthoDB" id="9816072at2"/>
<evidence type="ECO:0000313" key="7">
    <source>
        <dbReference type="EMBL" id="SDE08019.1"/>
    </source>
</evidence>
<gene>
    <name evidence="7" type="ORF">SAMN04488509_11729</name>
</gene>
<dbReference type="CDD" id="cd02440">
    <property type="entry name" value="AdoMet_MTases"/>
    <property type="match status" value="1"/>
</dbReference>
<dbReference type="PANTHER" id="PTHR47816">
    <property type="entry name" value="RIBOSOMAL RNA SMALL SUBUNIT METHYLTRANSFERASE C"/>
    <property type="match status" value="1"/>
</dbReference>
<feature type="domain" description="Methyltransferase small" evidence="6">
    <location>
        <begin position="180"/>
        <end position="344"/>
    </location>
</feature>
<evidence type="ECO:0000256" key="2">
    <source>
        <dbReference type="ARBA" id="ARBA00022552"/>
    </source>
</evidence>
<reference evidence="7 8" key="1">
    <citation type="submission" date="2016-10" db="EMBL/GenBank/DDBJ databases">
        <authorList>
            <person name="de Groot N.N."/>
        </authorList>
    </citation>
    <scope>NUCLEOTIDE SEQUENCE [LARGE SCALE GENOMIC DNA]</scope>
    <source>
        <strain evidence="7 8">DSM 16957</strain>
    </source>
</reference>
<evidence type="ECO:0000313" key="8">
    <source>
        <dbReference type="Proteomes" id="UP000199603"/>
    </source>
</evidence>
<keyword evidence="5" id="KW-0949">S-adenosyl-L-methionine</keyword>
<dbReference type="STRING" id="265719.SAMN04488509_11729"/>
<dbReference type="GO" id="GO:0008170">
    <property type="term" value="F:N-methyltransferase activity"/>
    <property type="evidence" value="ECO:0007669"/>
    <property type="project" value="UniProtKB-ARBA"/>
</dbReference>
<dbReference type="GO" id="GO:0008757">
    <property type="term" value="F:S-adenosylmethionine-dependent methyltransferase activity"/>
    <property type="evidence" value="ECO:0007669"/>
    <property type="project" value="InterPro"/>
</dbReference>
<dbReference type="SUPFAM" id="SSF53335">
    <property type="entry name" value="S-adenosyl-L-methionine-dependent methyltransferases"/>
    <property type="match status" value="1"/>
</dbReference>
<dbReference type="InterPro" id="IPR002052">
    <property type="entry name" value="DNA_methylase_N6_adenine_CS"/>
</dbReference>
<keyword evidence="4 7" id="KW-0808">Transferase</keyword>
<dbReference type="PROSITE" id="PS00092">
    <property type="entry name" value="N6_MTASE"/>
    <property type="match status" value="1"/>
</dbReference>
<organism evidence="7 8">
    <name type="scientific">Aquimonas voraii</name>
    <dbReference type="NCBI Taxonomy" id="265719"/>
    <lineage>
        <taxon>Bacteria</taxon>
        <taxon>Pseudomonadati</taxon>
        <taxon>Pseudomonadota</taxon>
        <taxon>Gammaproteobacteria</taxon>
        <taxon>Lysobacterales</taxon>
        <taxon>Lysobacteraceae</taxon>
        <taxon>Aquimonas</taxon>
    </lineage>
</organism>
<dbReference type="InterPro" id="IPR007848">
    <property type="entry name" value="Small_mtfrase_dom"/>
</dbReference>
<evidence type="ECO:0000256" key="1">
    <source>
        <dbReference type="ARBA" id="ARBA00022490"/>
    </source>
</evidence>
<keyword evidence="3 7" id="KW-0489">Methyltransferase</keyword>
<dbReference type="GO" id="GO:0032259">
    <property type="term" value="P:methylation"/>
    <property type="evidence" value="ECO:0007669"/>
    <property type="project" value="UniProtKB-KW"/>
</dbReference>
<evidence type="ECO:0000259" key="6">
    <source>
        <dbReference type="Pfam" id="PF05175"/>
    </source>
</evidence>
<keyword evidence="1" id="KW-0963">Cytoplasm</keyword>
<dbReference type="Proteomes" id="UP000199603">
    <property type="component" value="Unassembled WGS sequence"/>
</dbReference>
<keyword evidence="2" id="KW-0698">rRNA processing</keyword>
<proteinExistence type="predicted"/>
<protein>
    <submittedName>
        <fullName evidence="7">16S rRNA m(2)G 1207 methyltransferase</fullName>
    </submittedName>
</protein>
<dbReference type="GO" id="GO:0006364">
    <property type="term" value="P:rRNA processing"/>
    <property type="evidence" value="ECO:0007669"/>
    <property type="project" value="UniProtKB-KW"/>
</dbReference>
<dbReference type="EMBL" id="FNAG01000017">
    <property type="protein sequence ID" value="SDE08019.1"/>
    <property type="molecule type" value="Genomic_DNA"/>
</dbReference>
<name>A0A1G6ZZN2_9GAMM</name>
<evidence type="ECO:0000256" key="5">
    <source>
        <dbReference type="ARBA" id="ARBA00022691"/>
    </source>
</evidence>
<dbReference type="Gene3D" id="3.40.50.150">
    <property type="entry name" value="Vaccinia Virus protein VP39"/>
    <property type="match status" value="1"/>
</dbReference>
<dbReference type="InterPro" id="IPR046977">
    <property type="entry name" value="RsmC/RlmG"/>
</dbReference>
<dbReference type="AlphaFoldDB" id="A0A1G6ZZN2"/>